<dbReference type="PANTHER" id="PTHR43767:SF1">
    <property type="entry name" value="NONRIBOSOMAL PEPTIDE SYNTHASE PES1 (EUROFUNG)-RELATED"/>
    <property type="match status" value="1"/>
</dbReference>
<dbReference type="Pfam" id="PF13193">
    <property type="entry name" value="AMP-binding_C"/>
    <property type="match status" value="1"/>
</dbReference>
<feature type="domain" description="AMP-binding enzyme C-terminal" evidence="2">
    <location>
        <begin position="428"/>
        <end position="508"/>
    </location>
</feature>
<proteinExistence type="predicted"/>
<dbReference type="Pfam" id="PF00501">
    <property type="entry name" value="AMP-binding"/>
    <property type="match status" value="1"/>
</dbReference>
<accession>A0A0N9YIM9</accession>
<dbReference type="EC" id="6.2.1.3" evidence="3"/>
<dbReference type="AlphaFoldDB" id="A0A0N9YIM9"/>
<evidence type="ECO:0000313" key="4">
    <source>
        <dbReference type="EMBL" id="MDV7293955.1"/>
    </source>
</evidence>
<dbReference type="STRING" id="1766.XA26_41000"/>
<dbReference type="Proteomes" id="UP000057134">
    <property type="component" value="Chromosome"/>
</dbReference>
<evidence type="ECO:0000313" key="5">
    <source>
        <dbReference type="Proteomes" id="UP000057134"/>
    </source>
</evidence>
<protein>
    <submittedName>
        <fullName evidence="4">Fatty acid--CoA ligase FadD10</fullName>
    </submittedName>
    <submittedName>
        <fullName evidence="3">Long-chain-fatty-acid--CoA ligase</fullName>
        <ecNumber evidence="3">6.2.1.3</ecNumber>
    </submittedName>
</protein>
<feature type="domain" description="AMP-dependent synthetase/ligase" evidence="1">
    <location>
        <begin position="13"/>
        <end position="378"/>
    </location>
</feature>
<evidence type="ECO:0000259" key="2">
    <source>
        <dbReference type="Pfam" id="PF13193"/>
    </source>
</evidence>
<evidence type="ECO:0000259" key="1">
    <source>
        <dbReference type="Pfam" id="PF00501"/>
    </source>
</evidence>
<reference evidence="4" key="2">
    <citation type="submission" date="2023-10" db="EMBL/GenBank/DDBJ databases">
        <title>Mycolicibacterium fortuitum clinical isolates causing pulmonary infections in humans.</title>
        <authorList>
            <person name="Mejia-Ponce P.M."/>
            <person name="Zenteno-Cuevas R."/>
            <person name="Licona-Cassani C."/>
        </authorList>
    </citation>
    <scope>NUCLEOTIDE SEQUENCE</scope>
    <source>
        <strain evidence="4">M8</strain>
    </source>
</reference>
<dbReference type="SUPFAM" id="SSF56801">
    <property type="entry name" value="Acetyl-CoA synthetase-like"/>
    <property type="match status" value="1"/>
</dbReference>
<dbReference type="PROSITE" id="PS00455">
    <property type="entry name" value="AMP_BINDING"/>
    <property type="match status" value="1"/>
</dbReference>
<dbReference type="EMBL" id="JAWLVV010000033">
    <property type="protein sequence ID" value="MDV7293955.1"/>
    <property type="molecule type" value="Genomic_DNA"/>
</dbReference>
<dbReference type="InterPro" id="IPR042099">
    <property type="entry name" value="ANL_N_sf"/>
</dbReference>
<dbReference type="Gene3D" id="3.30.300.30">
    <property type="match status" value="1"/>
</dbReference>
<dbReference type="InterPro" id="IPR045851">
    <property type="entry name" value="AMP-bd_C_sf"/>
</dbReference>
<organism evidence="3 5">
    <name type="scientific">Mycolicibacterium fortuitum</name>
    <name type="common">Mycobacterium fortuitum</name>
    <dbReference type="NCBI Taxonomy" id="1766"/>
    <lineage>
        <taxon>Bacteria</taxon>
        <taxon>Bacillati</taxon>
        <taxon>Actinomycetota</taxon>
        <taxon>Actinomycetes</taxon>
        <taxon>Mycobacteriales</taxon>
        <taxon>Mycobacteriaceae</taxon>
        <taxon>Mycolicibacterium</taxon>
    </lineage>
</organism>
<gene>
    <name evidence="4" type="primary">fadD10</name>
    <name evidence="4" type="ORF">R4485_27770</name>
    <name evidence="3" type="ORF">XA26_41000</name>
</gene>
<dbReference type="NCBIfam" id="NF004515">
    <property type="entry name" value="PRK05857.1"/>
    <property type="match status" value="1"/>
</dbReference>
<evidence type="ECO:0000313" key="3">
    <source>
        <dbReference type="EMBL" id="ALI27909.1"/>
    </source>
</evidence>
<dbReference type="EMBL" id="CP011269">
    <property type="protein sequence ID" value="ALI27909.1"/>
    <property type="molecule type" value="Genomic_DNA"/>
</dbReference>
<keyword evidence="3" id="KW-0436">Ligase</keyword>
<dbReference type="PATRIC" id="fig|1766.6.peg.4076"/>
<dbReference type="RefSeq" id="WP_054602785.1">
    <property type="nucleotide sequence ID" value="NZ_CP011269.1"/>
</dbReference>
<reference evidence="3 5" key="1">
    <citation type="journal article" date="2015" name="MBio">
        <title>Enzymatic Degradation of Phenazines Can Generate Energy and Protect Sensitive Organisms from Toxicity.</title>
        <authorList>
            <person name="Costa K.C."/>
            <person name="Bergkessel M."/>
            <person name="Saunders S."/>
            <person name="Korlach J."/>
            <person name="Newman D.K."/>
        </authorList>
    </citation>
    <scope>NUCLEOTIDE SEQUENCE [LARGE SCALE GENOMIC DNA]</scope>
    <source>
        <strain evidence="3 5">CT6</strain>
    </source>
</reference>
<dbReference type="InterPro" id="IPR025110">
    <property type="entry name" value="AMP-bd_C"/>
</dbReference>
<keyword evidence="5" id="KW-1185">Reference proteome</keyword>
<dbReference type="PANTHER" id="PTHR43767">
    <property type="entry name" value="LONG-CHAIN-FATTY-ACID--COA LIGASE"/>
    <property type="match status" value="1"/>
</dbReference>
<name>A0A0N9YIM9_MYCFO</name>
<dbReference type="InterPro" id="IPR020845">
    <property type="entry name" value="AMP-binding_CS"/>
</dbReference>
<dbReference type="InterPro" id="IPR000873">
    <property type="entry name" value="AMP-dep_synth/lig_dom"/>
</dbReference>
<dbReference type="Gene3D" id="3.40.50.12780">
    <property type="entry name" value="N-terminal domain of ligase-like"/>
    <property type="match status" value="1"/>
</dbReference>
<sequence>MAHPPPTVLARIAERARQRPDAIALRRCDGGSAIRYRDLIAESDKLARQLVSHGIGTGSRVFVMSDNGPETYLSVLACARVGAIAVMVDGGLPRAAIDRFSEITTPGAVLVTPGSRWQPADLGALPIPAVAVHVTADPRGDSVSVSETEPDPSEWGADHPLAMIFTSGTTGTPKAVLLPNRTFYAIADTLQRERLTWIDWVVGETTYSPLPATHIGGLWWILNCLMQGGLCITGGENTPSIAEILTANDVATTCLVPTLLARLVSELRAAGAPVPPALRMVGYGGSRAVASDVAFVEAAGVHTAQVYGLSETGCTALCLPTDDGSIARIDGGAVGRPYPGVEVHLDGDGSGPPTRSGSASASSGTLWIKSPANMLGYWDNTERTAEVLVDGWVNTGDLLDRHADGFFYIRGRSSEMIISGGVNVAPDEVDRIAEGVAGVDEAACYEIPDAEFGALVGLAVVASANLDDTAAKKLKQAIAARFRQECEPMARPSTIRFVEQIPRTQSGKVIRTSLGTVADRTTTVAAGG</sequence>
<dbReference type="Proteomes" id="UP001186041">
    <property type="component" value="Unassembled WGS sequence"/>
</dbReference>
<dbReference type="InterPro" id="IPR050237">
    <property type="entry name" value="ATP-dep_AMP-bd_enzyme"/>
</dbReference>
<dbReference type="GO" id="GO:0004467">
    <property type="term" value="F:long-chain fatty acid-CoA ligase activity"/>
    <property type="evidence" value="ECO:0007669"/>
    <property type="project" value="UniProtKB-EC"/>
</dbReference>
<dbReference type="KEGG" id="mft:XA26_41000"/>